<feature type="domain" description="KAP NTPase" evidence="1">
    <location>
        <begin position="4"/>
        <end position="69"/>
    </location>
</feature>
<dbReference type="Proteomes" id="UP000290588">
    <property type="component" value="Unassembled WGS sequence"/>
</dbReference>
<evidence type="ECO:0000313" key="2">
    <source>
        <dbReference type="EMBL" id="AXX95322.1"/>
    </source>
</evidence>
<dbReference type="SUPFAM" id="SSF52540">
    <property type="entry name" value="P-loop containing nucleoside triphosphate hydrolases"/>
    <property type="match status" value="1"/>
</dbReference>
<dbReference type="Proteomes" id="UP000262582">
    <property type="component" value="Chromosome"/>
</dbReference>
<sequence>MSNEHISQFLDYYIKLPNPQYAVLLKGKWGSGKTHFINKYKDKLKENKQRYIYVSLYGVKNYDEIETKFLQSSNPEIFNEKSIFAGKLANAFINENIKKSLGQIKKSLSSLNAKGNILIFDDLERCSINIVDLLGYINNFVEHQSYKVMLIANEEELEKTEKYTLIKEKLIGKTFEFISDALSAYDSFLTELENTNNIKENILEKEKSNILELFEKLESKNLRALRQTLLDFERFYDEVLVNHQSKEELIKDILYWFFLFSFEIRQGNNHILDLPKLSEEYHSLTYNKKEDEAEKTKYKSFLNKYNLNDNSNVIISFDLWKEILLNSNIQKDEIDLSLRNSKYYFDENTPSWQKLTNWYNLGDDEFEELLKDVYKRFCDNEYKDYKHFKLVASMLLFFQEEKLFIIDFEELFTLIKKNFKSLFDEGSFDFKNIFLIRKEFMGNNYENIQYFKSDSFKEFEKYIDEFLKVQEILDLKNNSKLIVDAIKEKNSKKFFELLEGKNDIRIFDYKDKPILSQINIDDLFNSFMKTNGVTMHCFGGIIKDRYNFWIKELLCEETFLRELLEKIDNHLKSNEVKVSTYNLEKEVKSNLIIALERIEKNKEIIK</sequence>
<dbReference type="KEGG" id="aell:AELL_1669"/>
<dbReference type="Pfam" id="PF07693">
    <property type="entry name" value="KAP_NTPase"/>
    <property type="match status" value="2"/>
</dbReference>
<dbReference type="EMBL" id="CP032097">
    <property type="protein sequence ID" value="AXX95322.1"/>
    <property type="molecule type" value="Genomic_DNA"/>
</dbReference>
<dbReference type="AlphaFoldDB" id="A0A347U8Z4"/>
<feature type="domain" description="KAP NTPase" evidence="1">
    <location>
        <begin position="96"/>
        <end position="237"/>
    </location>
</feature>
<dbReference type="InterPro" id="IPR011646">
    <property type="entry name" value="KAP_P-loop"/>
</dbReference>
<evidence type="ECO:0000313" key="4">
    <source>
        <dbReference type="Proteomes" id="UP000262582"/>
    </source>
</evidence>
<evidence type="ECO:0000259" key="1">
    <source>
        <dbReference type="Pfam" id="PF07693"/>
    </source>
</evidence>
<dbReference type="RefSeq" id="WP_118917496.1">
    <property type="nucleotide sequence ID" value="NZ_CP032097.1"/>
</dbReference>
<name>A0A347U8Z4_9BACT</name>
<keyword evidence="4" id="KW-1185">Reference proteome</keyword>
<dbReference type="InterPro" id="IPR027417">
    <property type="entry name" value="P-loop_NTPase"/>
</dbReference>
<dbReference type="Gene3D" id="3.40.50.300">
    <property type="entry name" value="P-loop containing nucleotide triphosphate hydrolases"/>
    <property type="match status" value="1"/>
</dbReference>
<dbReference type="OrthoDB" id="88903at2"/>
<gene>
    <name evidence="2" type="ORF">AELL_1669</name>
    <name evidence="3" type="ORF">CP962_10795</name>
</gene>
<accession>A0A347U8Z4</accession>
<dbReference type="EMBL" id="NXIG01000011">
    <property type="protein sequence ID" value="RXI29550.1"/>
    <property type="molecule type" value="Genomic_DNA"/>
</dbReference>
<evidence type="ECO:0000313" key="3">
    <source>
        <dbReference type="EMBL" id="RXI29550.1"/>
    </source>
</evidence>
<organism evidence="3 5">
    <name type="scientific">Arcobacter ellisii</name>
    <dbReference type="NCBI Taxonomy" id="913109"/>
    <lineage>
        <taxon>Bacteria</taxon>
        <taxon>Pseudomonadati</taxon>
        <taxon>Campylobacterota</taxon>
        <taxon>Epsilonproteobacteria</taxon>
        <taxon>Campylobacterales</taxon>
        <taxon>Arcobacteraceae</taxon>
        <taxon>Arcobacter</taxon>
    </lineage>
</organism>
<protein>
    <submittedName>
        <fullName evidence="2">KAP family NTPase</fullName>
    </submittedName>
</protein>
<reference evidence="3 5" key="1">
    <citation type="submission" date="2017-09" db="EMBL/GenBank/DDBJ databases">
        <title>Genomics of the genus Arcobacter.</title>
        <authorList>
            <person name="Perez-Cataluna A."/>
            <person name="Figueras M.J."/>
            <person name="Salas-Masso N."/>
        </authorList>
    </citation>
    <scope>NUCLEOTIDE SEQUENCE [LARGE SCALE GENOMIC DNA]</scope>
    <source>
        <strain evidence="3 5">CECT 7837</strain>
    </source>
</reference>
<reference evidence="2 4" key="2">
    <citation type="submission" date="2018-08" db="EMBL/GenBank/DDBJ databases">
        <title>Complete genome of the Arcobacter ellisii type strain LMG 26155.</title>
        <authorList>
            <person name="Miller W.G."/>
            <person name="Yee E."/>
            <person name="Bono J.L."/>
        </authorList>
    </citation>
    <scope>NUCLEOTIDE SEQUENCE [LARGE SCALE GENOMIC DNA]</scope>
    <source>
        <strain evidence="2 4">LMG 26155</strain>
    </source>
</reference>
<proteinExistence type="predicted"/>
<evidence type="ECO:0000313" key="5">
    <source>
        <dbReference type="Proteomes" id="UP000290588"/>
    </source>
</evidence>